<evidence type="ECO:0008006" key="4">
    <source>
        <dbReference type="Google" id="ProtNLM"/>
    </source>
</evidence>
<keyword evidence="1" id="KW-0812">Transmembrane</keyword>
<dbReference type="Proteomes" id="UP001165293">
    <property type="component" value="Unassembled WGS sequence"/>
</dbReference>
<organism evidence="2 3">
    <name type="scientific">Noviluteimonas lactosilytica</name>
    <dbReference type="NCBI Taxonomy" id="2888523"/>
    <lineage>
        <taxon>Bacteria</taxon>
        <taxon>Pseudomonadati</taxon>
        <taxon>Pseudomonadota</taxon>
        <taxon>Gammaproteobacteria</taxon>
        <taxon>Lysobacterales</taxon>
        <taxon>Lysobacteraceae</taxon>
        <taxon>Noviluteimonas</taxon>
    </lineage>
</organism>
<feature type="transmembrane region" description="Helical" evidence="1">
    <location>
        <begin position="56"/>
        <end position="76"/>
    </location>
</feature>
<accession>A0ABS8JGW0</accession>
<name>A0ABS8JGW0_9GAMM</name>
<protein>
    <recommendedName>
        <fullName evidence="4">Hemolysin XhlA</fullName>
    </recommendedName>
</protein>
<keyword evidence="3" id="KW-1185">Reference proteome</keyword>
<evidence type="ECO:0000313" key="2">
    <source>
        <dbReference type="EMBL" id="MCC8362831.1"/>
    </source>
</evidence>
<proteinExistence type="predicted"/>
<evidence type="ECO:0000313" key="3">
    <source>
        <dbReference type="Proteomes" id="UP001165293"/>
    </source>
</evidence>
<gene>
    <name evidence="2" type="ORF">LK996_07040</name>
</gene>
<dbReference type="RefSeq" id="WP_230526408.1">
    <property type="nucleotide sequence ID" value="NZ_JAJGAK010000001.1"/>
</dbReference>
<dbReference type="EMBL" id="JAJGAK010000001">
    <property type="protein sequence ID" value="MCC8362831.1"/>
    <property type="molecule type" value="Genomic_DNA"/>
</dbReference>
<sequence>MIERLAKLEQRLDSVLPTLCTKADMESVRADVHRGISEMHRGISEMHRGLGDMKKWMIATIFALLIGLFTIGNFMWNGIRTMA</sequence>
<keyword evidence="1" id="KW-0472">Membrane</keyword>
<keyword evidence="1" id="KW-1133">Transmembrane helix</keyword>
<evidence type="ECO:0000256" key="1">
    <source>
        <dbReference type="SAM" id="Phobius"/>
    </source>
</evidence>
<reference evidence="2" key="1">
    <citation type="submission" date="2021-10" db="EMBL/GenBank/DDBJ databases">
        <authorList>
            <person name="Lyu M."/>
            <person name="Wang X."/>
            <person name="Meng X."/>
            <person name="Xu K."/>
        </authorList>
    </citation>
    <scope>NUCLEOTIDE SEQUENCE</scope>
    <source>
        <strain evidence="2">A6</strain>
    </source>
</reference>
<comment type="caution">
    <text evidence="2">The sequence shown here is derived from an EMBL/GenBank/DDBJ whole genome shotgun (WGS) entry which is preliminary data.</text>
</comment>